<evidence type="ECO:0000256" key="1">
    <source>
        <dbReference type="ARBA" id="ARBA00004370"/>
    </source>
</evidence>
<dbReference type="Proteomes" id="UP000591071">
    <property type="component" value="Unassembled WGS sequence"/>
</dbReference>
<proteinExistence type="inferred from homology"/>
<dbReference type="InterPro" id="IPR009695">
    <property type="entry name" value="Diacylglyc_glucosyltr_N"/>
</dbReference>
<evidence type="ECO:0000256" key="2">
    <source>
        <dbReference type="ARBA" id="ARBA00006962"/>
    </source>
</evidence>
<dbReference type="Pfam" id="PF04101">
    <property type="entry name" value="Glyco_tran_28_C"/>
    <property type="match status" value="1"/>
</dbReference>
<comment type="caution">
    <text evidence="7">The sequence shown here is derived from an EMBL/GenBank/DDBJ whole genome shotgun (WGS) entry which is preliminary data.</text>
</comment>
<dbReference type="Pfam" id="PF06925">
    <property type="entry name" value="MGDG_synth"/>
    <property type="match status" value="1"/>
</dbReference>
<gene>
    <name evidence="7" type="ORF">HF872_05185</name>
</gene>
<keyword evidence="4" id="KW-0808">Transferase</keyword>
<comment type="subcellular location">
    <subcellularLocation>
        <location evidence="1">Membrane</location>
    </subcellularLocation>
</comment>
<name>A0A848BXL0_9FIRM</name>
<keyword evidence="3" id="KW-0328">Glycosyltransferase</keyword>
<feature type="domain" description="Diacylglycerol glucosyltransferase N-terminal" evidence="6">
    <location>
        <begin position="17"/>
        <end position="182"/>
    </location>
</feature>
<dbReference type="GO" id="GO:0016020">
    <property type="term" value="C:membrane"/>
    <property type="evidence" value="ECO:0007669"/>
    <property type="project" value="UniProtKB-SubCell"/>
</dbReference>
<dbReference type="InterPro" id="IPR050519">
    <property type="entry name" value="Glycosyltransf_28_UgtP"/>
</dbReference>
<organism evidence="7 8">
    <name type="scientific">Megasphaera hexanoica</name>
    <dbReference type="NCBI Taxonomy" id="1675036"/>
    <lineage>
        <taxon>Bacteria</taxon>
        <taxon>Bacillati</taxon>
        <taxon>Bacillota</taxon>
        <taxon>Negativicutes</taxon>
        <taxon>Veillonellales</taxon>
        <taxon>Veillonellaceae</taxon>
        <taxon>Megasphaera</taxon>
    </lineage>
</organism>
<protein>
    <submittedName>
        <fullName evidence="7">Galactosyldiacylglycerol synthase</fullName>
    </submittedName>
</protein>
<dbReference type="SUPFAM" id="SSF53756">
    <property type="entry name" value="UDP-Glycosyltransferase/glycogen phosphorylase"/>
    <property type="match status" value="1"/>
</dbReference>
<dbReference type="EMBL" id="JABAFG010000006">
    <property type="protein sequence ID" value="NME28016.1"/>
    <property type="molecule type" value="Genomic_DNA"/>
</dbReference>
<evidence type="ECO:0000313" key="7">
    <source>
        <dbReference type="EMBL" id="NME28016.1"/>
    </source>
</evidence>
<dbReference type="Gene3D" id="3.40.50.2000">
    <property type="entry name" value="Glycogen Phosphorylase B"/>
    <property type="match status" value="2"/>
</dbReference>
<evidence type="ECO:0000256" key="4">
    <source>
        <dbReference type="ARBA" id="ARBA00022679"/>
    </source>
</evidence>
<sequence length="384" mass="43316">MTKKKVLIMSASIGSGHTQAAHAIEEYLKTLPAECEVEHFDFISNDVLSIDNIVKETYLKILDVFPMLYDLMYYSSQGYKKGMVVKTLFSWGLKRRMLRVLADKNPDIIVFTHPFPAGAAVLLKRQHRLQIPLVGVITDFTIHQLWVYPQMDLYCVATSQLKQQLMEQHVSAEKIVVSGIPVRNTFQQQRWHWDEDHERRRNVLIMGGGLGMGSIRQSLSVLDKLPDVGDFTVVTGYNADLYDELCQMRRELHHHVEILGYTNHIPELMVRASLLVTKPGALTCTEAATVQVPIVLYSPIPGQEEANATYMQSKGCARWVKTKDDLAAVVSELLRSPETLQQMSASSLACHRNGAQIIGRRVLELLHGSAEPELDITTEEYSKA</sequence>
<evidence type="ECO:0000256" key="3">
    <source>
        <dbReference type="ARBA" id="ARBA00022676"/>
    </source>
</evidence>
<dbReference type="InterPro" id="IPR007235">
    <property type="entry name" value="Glyco_trans_28_C"/>
</dbReference>
<dbReference type="PANTHER" id="PTHR43025">
    <property type="entry name" value="MONOGALACTOSYLDIACYLGLYCEROL SYNTHASE"/>
    <property type="match status" value="1"/>
</dbReference>
<evidence type="ECO:0000259" key="6">
    <source>
        <dbReference type="Pfam" id="PF06925"/>
    </source>
</evidence>
<dbReference type="RefSeq" id="WP_170087423.1">
    <property type="nucleotide sequence ID" value="NZ_JABAFG010000006.1"/>
</dbReference>
<feature type="domain" description="Glycosyl transferase family 28 C-terminal" evidence="5">
    <location>
        <begin position="203"/>
        <end position="347"/>
    </location>
</feature>
<accession>A0A848BXL0</accession>
<dbReference type="GO" id="GO:0009247">
    <property type="term" value="P:glycolipid biosynthetic process"/>
    <property type="evidence" value="ECO:0007669"/>
    <property type="project" value="InterPro"/>
</dbReference>
<evidence type="ECO:0000313" key="8">
    <source>
        <dbReference type="Proteomes" id="UP000591071"/>
    </source>
</evidence>
<dbReference type="AlphaFoldDB" id="A0A848BXL0"/>
<reference evidence="7 8" key="1">
    <citation type="submission" date="2020-04" db="EMBL/GenBank/DDBJ databases">
        <authorList>
            <person name="Hitch T.C.A."/>
            <person name="Wylensek D."/>
            <person name="Clavel T."/>
        </authorList>
    </citation>
    <scope>NUCLEOTIDE SEQUENCE [LARGE SCALE GENOMIC DNA]</scope>
    <source>
        <strain evidence="7 8">Oil-RF-744-FAT-WT-6-1</strain>
    </source>
</reference>
<evidence type="ECO:0000259" key="5">
    <source>
        <dbReference type="Pfam" id="PF04101"/>
    </source>
</evidence>
<dbReference type="GO" id="GO:0016758">
    <property type="term" value="F:hexosyltransferase activity"/>
    <property type="evidence" value="ECO:0007669"/>
    <property type="project" value="InterPro"/>
</dbReference>
<dbReference type="PANTHER" id="PTHR43025:SF3">
    <property type="entry name" value="MONOGALACTOSYLDIACYLGLYCEROL SYNTHASE 1, CHLOROPLASTIC"/>
    <property type="match status" value="1"/>
</dbReference>
<comment type="similarity">
    <text evidence="2">Belongs to the glycosyltransferase 28 family.</text>
</comment>